<keyword evidence="3" id="KW-1185">Reference proteome</keyword>
<gene>
    <name evidence="1" type="ORF">AAV32_00895</name>
    <name evidence="2" type="ORF">EV679_1071</name>
</gene>
<dbReference type="AlphaFoldDB" id="A0A171KVL0"/>
<reference evidence="2 4" key="2">
    <citation type="submission" date="2019-02" db="EMBL/GenBank/DDBJ databases">
        <title>Genomic Encyclopedia of Type Strains, Phase IV (KMG-IV): sequencing the most valuable type-strain genomes for metagenomic binning, comparative biology and taxonomic classification.</title>
        <authorList>
            <person name="Goeker M."/>
        </authorList>
    </citation>
    <scope>NUCLEOTIDE SEQUENCE [LARGE SCALE GENOMIC DNA]</scope>
    <source>
        <strain evidence="2 4">DSM 16618</strain>
    </source>
</reference>
<organism evidence="1 3">
    <name type="scientific">Kerstersia gyiorum</name>
    <dbReference type="NCBI Taxonomy" id="206506"/>
    <lineage>
        <taxon>Bacteria</taxon>
        <taxon>Pseudomonadati</taxon>
        <taxon>Pseudomonadota</taxon>
        <taxon>Betaproteobacteria</taxon>
        <taxon>Burkholderiales</taxon>
        <taxon>Alcaligenaceae</taxon>
        <taxon>Kerstersia</taxon>
    </lineage>
</organism>
<comment type="caution">
    <text evidence="1">The sequence shown here is derived from an EMBL/GenBank/DDBJ whole genome shotgun (WGS) entry which is preliminary data.</text>
</comment>
<sequence length="361" mass="39492">MNATPAERLSINAYATVQTLPALDFPHEMLGCRGLDDSELAPHLQGFVGYIMNRGDGSMTARRYHLWRHIQRVGQHASFTIDSKDSDALAGMQEWAYRANAILFLPDGSVRDPALRILMAADGAADDEARLPYPPDALQRRVRTLALLEQARPAPPAGMPPSLGVDEAALPAAEQVVQRAMALFCVAAHAEAILNGDFGFAAIMRARNPDGVAALTPQENEFLEATPDNPEAASAQTETANNMVWRYEALRALLWALSLAEMDPADAVSAAQPQALSRIVLRLAEDAAFRQATRLRPADEILDALDIVWRQHWIVRQAGQQDTAPQGVNGDIVMERHHALNWLTGFQNDAGTPWDEIDTPT</sequence>
<proteinExistence type="predicted"/>
<dbReference type="EMBL" id="SGWZ01000001">
    <property type="protein sequence ID" value="RZS73865.1"/>
    <property type="molecule type" value="Genomic_DNA"/>
</dbReference>
<dbReference type="Proteomes" id="UP000078084">
    <property type="component" value="Unassembled WGS sequence"/>
</dbReference>
<dbReference type="Pfam" id="PF14094">
    <property type="entry name" value="DUF4272"/>
    <property type="match status" value="1"/>
</dbReference>
<dbReference type="PATRIC" id="fig|206506.3.peg.213"/>
<dbReference type="InterPro" id="IPR025368">
    <property type="entry name" value="DUF4272"/>
</dbReference>
<accession>A0A171KVL0</accession>
<evidence type="ECO:0000313" key="4">
    <source>
        <dbReference type="Proteomes" id="UP000292039"/>
    </source>
</evidence>
<protein>
    <submittedName>
        <fullName evidence="2">Uncharacterized protein DUF4272</fullName>
    </submittedName>
</protein>
<evidence type="ECO:0000313" key="1">
    <source>
        <dbReference type="EMBL" id="KKO72927.1"/>
    </source>
</evidence>
<reference evidence="1 3" key="1">
    <citation type="submission" date="2015-04" db="EMBL/GenBank/DDBJ databases">
        <title>Genome sequence of Kerstersia gyiorum CG1.</title>
        <authorList>
            <person name="Greninger A.L."/>
            <person name="Kozyreva V."/>
            <person name="Chaturvedi V."/>
        </authorList>
    </citation>
    <scope>NUCLEOTIDE SEQUENCE [LARGE SCALE GENOMIC DNA]</scope>
    <source>
        <strain evidence="1 3">CG1</strain>
    </source>
</reference>
<dbReference type="RefSeq" id="WP_068366558.1">
    <property type="nucleotide sequence ID" value="NZ_CBCSEB010000002.1"/>
</dbReference>
<name>A0A171KVL0_9BURK</name>
<dbReference type="Proteomes" id="UP000292039">
    <property type="component" value="Unassembled WGS sequence"/>
</dbReference>
<evidence type="ECO:0000313" key="3">
    <source>
        <dbReference type="Proteomes" id="UP000078084"/>
    </source>
</evidence>
<dbReference type="EMBL" id="LBNE01000001">
    <property type="protein sequence ID" value="KKO72927.1"/>
    <property type="molecule type" value="Genomic_DNA"/>
</dbReference>
<evidence type="ECO:0000313" key="2">
    <source>
        <dbReference type="EMBL" id="RZS73865.1"/>
    </source>
</evidence>